<accession>A0A382UEW7</accession>
<dbReference type="EMBL" id="UINC01143736">
    <property type="protein sequence ID" value="SVD32834.1"/>
    <property type="molecule type" value="Genomic_DNA"/>
</dbReference>
<reference evidence="1" key="1">
    <citation type="submission" date="2018-05" db="EMBL/GenBank/DDBJ databases">
        <authorList>
            <person name="Lanie J.A."/>
            <person name="Ng W.-L."/>
            <person name="Kazmierczak K.M."/>
            <person name="Andrzejewski T.M."/>
            <person name="Davidsen T.M."/>
            <person name="Wayne K.J."/>
            <person name="Tettelin H."/>
            <person name="Glass J.I."/>
            <person name="Rusch D."/>
            <person name="Podicherti R."/>
            <person name="Tsui H.-C.T."/>
            <person name="Winkler M.E."/>
        </authorList>
    </citation>
    <scope>NUCLEOTIDE SEQUENCE</scope>
</reference>
<protein>
    <submittedName>
        <fullName evidence="1">Uncharacterized protein</fullName>
    </submittedName>
</protein>
<proteinExistence type="predicted"/>
<gene>
    <name evidence="1" type="ORF">METZ01_LOCUS385688</name>
</gene>
<name>A0A382UEW7_9ZZZZ</name>
<organism evidence="1">
    <name type="scientific">marine metagenome</name>
    <dbReference type="NCBI Taxonomy" id="408172"/>
    <lineage>
        <taxon>unclassified sequences</taxon>
        <taxon>metagenomes</taxon>
        <taxon>ecological metagenomes</taxon>
    </lineage>
</organism>
<feature type="non-terminal residue" evidence="1">
    <location>
        <position position="1"/>
    </location>
</feature>
<dbReference type="AlphaFoldDB" id="A0A382UEW7"/>
<sequence length="167" mass="20030">QRSRCEEKAKYYSYLKEDKGPRGNPLSQADRNNYRRLILNKPRPSLVACRNHLVKLREENILGDILVELIDEGHESQATQLEFYGHIIELFQKIWNNLSAPYTHHMLTKKYPHLRTTHNVKYLDLLLMSFYHDVERLCVRIEKFPSISETHPHAWDDYSQWEIRRRG</sequence>
<evidence type="ECO:0000313" key="1">
    <source>
        <dbReference type="EMBL" id="SVD32834.1"/>
    </source>
</evidence>